<dbReference type="NCBIfam" id="TIGR00494">
    <property type="entry name" value="crcB"/>
    <property type="match status" value="1"/>
</dbReference>
<keyword evidence="10" id="KW-0479">Metal-binding</keyword>
<proteinExistence type="inferred from homology"/>
<feature type="binding site" evidence="10">
    <location>
        <position position="76"/>
    </location>
    <ligand>
        <name>Na(+)</name>
        <dbReference type="ChEBI" id="CHEBI:29101"/>
        <note>structural</note>
    </ligand>
</feature>
<dbReference type="PANTHER" id="PTHR28259:SF1">
    <property type="entry name" value="FLUORIDE EXPORT PROTEIN 1-RELATED"/>
    <property type="match status" value="1"/>
</dbReference>
<keyword evidence="4 10" id="KW-1133">Transmembrane helix</keyword>
<dbReference type="GO" id="GO:0005886">
    <property type="term" value="C:plasma membrane"/>
    <property type="evidence" value="ECO:0007669"/>
    <property type="project" value="UniProtKB-SubCell"/>
</dbReference>
<evidence type="ECO:0000256" key="1">
    <source>
        <dbReference type="ARBA" id="ARBA00004651"/>
    </source>
</evidence>
<dbReference type="GO" id="GO:0046872">
    <property type="term" value="F:metal ion binding"/>
    <property type="evidence" value="ECO:0007669"/>
    <property type="project" value="UniProtKB-KW"/>
</dbReference>
<evidence type="ECO:0000256" key="2">
    <source>
        <dbReference type="ARBA" id="ARBA00022475"/>
    </source>
</evidence>
<comment type="activity regulation">
    <text evidence="10">Na(+) is not transported, but it plays an essential structural role and its presence is essential for fluoride channel function.</text>
</comment>
<feature type="binding site" evidence="10">
    <location>
        <position position="79"/>
    </location>
    <ligand>
        <name>Na(+)</name>
        <dbReference type="ChEBI" id="CHEBI:29101"/>
        <note>structural</note>
    </ligand>
</feature>
<comment type="function">
    <text evidence="9 10">Fluoride-specific ion channel. Important for reducing fluoride concentration in the cell, thus reducing its toxicity.</text>
</comment>
<evidence type="ECO:0000256" key="10">
    <source>
        <dbReference type="HAMAP-Rule" id="MF_00454"/>
    </source>
</evidence>
<dbReference type="Proteomes" id="UP000076998">
    <property type="component" value="Unassembled WGS sequence"/>
</dbReference>
<dbReference type="EMBL" id="LSTV01000002">
    <property type="protein sequence ID" value="OAH50195.1"/>
    <property type="molecule type" value="Genomic_DNA"/>
</dbReference>
<keyword evidence="6 10" id="KW-0407">Ion channel</keyword>
<evidence type="ECO:0000313" key="12">
    <source>
        <dbReference type="Proteomes" id="UP000076998"/>
    </source>
</evidence>
<comment type="subcellular location">
    <subcellularLocation>
        <location evidence="1 10">Cell membrane</location>
        <topology evidence="1 10">Multi-pass membrane protein</topology>
    </subcellularLocation>
</comment>
<dbReference type="PANTHER" id="PTHR28259">
    <property type="entry name" value="FLUORIDE EXPORT PROTEIN 1-RELATED"/>
    <property type="match status" value="1"/>
</dbReference>
<dbReference type="AlphaFoldDB" id="A0A177KBI3"/>
<keyword evidence="5 10" id="KW-0472">Membrane</keyword>
<gene>
    <name evidence="10" type="primary">fluC</name>
    <name evidence="10" type="synonym">crcB</name>
    <name evidence="11" type="ORF">AYL44_06935</name>
</gene>
<keyword evidence="2 10" id="KW-1003">Cell membrane</keyword>
<evidence type="ECO:0000313" key="11">
    <source>
        <dbReference type="EMBL" id="OAH50195.1"/>
    </source>
</evidence>
<feature type="transmembrane region" description="Helical" evidence="10">
    <location>
        <begin position="35"/>
        <end position="53"/>
    </location>
</feature>
<dbReference type="InterPro" id="IPR003691">
    <property type="entry name" value="FluC"/>
</dbReference>
<dbReference type="GO" id="GO:0140114">
    <property type="term" value="P:cellular detoxification of fluoride"/>
    <property type="evidence" value="ECO:0007669"/>
    <property type="project" value="UniProtKB-UniRule"/>
</dbReference>
<evidence type="ECO:0000256" key="6">
    <source>
        <dbReference type="ARBA" id="ARBA00023303"/>
    </source>
</evidence>
<sequence>MTPGLFLALSLAGGVGAALRLVIDGAVKARVRTALPVGTLLINVAGSFVLGVVTELALGGVLDDAWRLVIGTGLCGGFTTFSTASFETVRLVQERRYALGAINAVGMLVLAVGAGLLGILLGRVLTP</sequence>
<evidence type="ECO:0000256" key="4">
    <source>
        <dbReference type="ARBA" id="ARBA00022989"/>
    </source>
</evidence>
<keyword evidence="10" id="KW-0915">Sodium</keyword>
<comment type="catalytic activity">
    <reaction evidence="8">
        <text>fluoride(in) = fluoride(out)</text>
        <dbReference type="Rhea" id="RHEA:76159"/>
        <dbReference type="ChEBI" id="CHEBI:17051"/>
    </reaction>
    <physiologicalReaction direction="left-to-right" evidence="8">
        <dbReference type="Rhea" id="RHEA:76160"/>
    </physiologicalReaction>
</comment>
<evidence type="ECO:0000256" key="8">
    <source>
        <dbReference type="ARBA" id="ARBA00035585"/>
    </source>
</evidence>
<organism evidence="11 12">
    <name type="scientific">Microbacterium oleivorans</name>
    <dbReference type="NCBI Taxonomy" id="273677"/>
    <lineage>
        <taxon>Bacteria</taxon>
        <taxon>Bacillati</taxon>
        <taxon>Actinomycetota</taxon>
        <taxon>Actinomycetes</taxon>
        <taxon>Micrococcales</taxon>
        <taxon>Microbacteriaceae</taxon>
        <taxon>Microbacterium</taxon>
    </lineage>
</organism>
<reference evidence="11 12" key="1">
    <citation type="submission" date="2016-02" db="EMBL/GenBank/DDBJ databases">
        <authorList>
            <person name="Wen L."/>
            <person name="He K."/>
            <person name="Yang H."/>
        </authorList>
    </citation>
    <scope>NUCLEOTIDE SEQUENCE [LARGE SCALE GENOMIC DNA]</scope>
    <source>
        <strain evidence="11 12">CD11_3</strain>
    </source>
</reference>
<evidence type="ECO:0000256" key="9">
    <source>
        <dbReference type="ARBA" id="ARBA00049940"/>
    </source>
</evidence>
<dbReference type="OrthoDB" id="5148600at2"/>
<protein>
    <recommendedName>
        <fullName evidence="10">Fluoride-specific ion channel FluC</fullName>
    </recommendedName>
</protein>
<keyword evidence="3 10" id="KW-0812">Transmembrane</keyword>
<feature type="transmembrane region" description="Helical" evidence="10">
    <location>
        <begin position="6"/>
        <end position="23"/>
    </location>
</feature>
<evidence type="ECO:0000256" key="3">
    <source>
        <dbReference type="ARBA" id="ARBA00022692"/>
    </source>
</evidence>
<dbReference type="Pfam" id="PF02537">
    <property type="entry name" value="CRCB"/>
    <property type="match status" value="1"/>
</dbReference>
<keyword evidence="10" id="KW-0406">Ion transport</keyword>
<name>A0A177KBI3_9MICO</name>
<comment type="caution">
    <text evidence="11">The sequence shown here is derived from an EMBL/GenBank/DDBJ whole genome shotgun (WGS) entry which is preliminary data.</text>
</comment>
<dbReference type="RefSeq" id="WP_064002562.1">
    <property type="nucleotide sequence ID" value="NZ_LSTV01000002.1"/>
</dbReference>
<accession>A0A177KBI3</accession>
<comment type="similarity">
    <text evidence="7 10">Belongs to the fluoride channel Fluc/FEX (TC 1.A.43) family.</text>
</comment>
<feature type="transmembrane region" description="Helical" evidence="10">
    <location>
        <begin position="65"/>
        <end position="86"/>
    </location>
</feature>
<keyword evidence="10" id="KW-0813">Transport</keyword>
<feature type="transmembrane region" description="Helical" evidence="10">
    <location>
        <begin position="98"/>
        <end position="121"/>
    </location>
</feature>
<evidence type="ECO:0000256" key="7">
    <source>
        <dbReference type="ARBA" id="ARBA00035120"/>
    </source>
</evidence>
<dbReference type="HAMAP" id="MF_00454">
    <property type="entry name" value="FluC"/>
    <property type="match status" value="1"/>
</dbReference>
<dbReference type="GO" id="GO:0062054">
    <property type="term" value="F:fluoride channel activity"/>
    <property type="evidence" value="ECO:0007669"/>
    <property type="project" value="UniProtKB-UniRule"/>
</dbReference>
<evidence type="ECO:0000256" key="5">
    <source>
        <dbReference type="ARBA" id="ARBA00023136"/>
    </source>
</evidence>